<evidence type="ECO:0000313" key="3">
    <source>
        <dbReference type="Proteomes" id="UP001159363"/>
    </source>
</evidence>
<proteinExistence type="predicted"/>
<accession>A0ABQ9I1S8</accession>
<protein>
    <submittedName>
        <fullName evidence="2">Uncharacterized protein</fullName>
    </submittedName>
</protein>
<reference evidence="2 3" key="1">
    <citation type="submission" date="2023-02" db="EMBL/GenBank/DDBJ databases">
        <title>LHISI_Scaffold_Assembly.</title>
        <authorList>
            <person name="Stuart O.P."/>
            <person name="Cleave R."/>
            <person name="Magrath M.J.L."/>
            <person name="Mikheyev A.S."/>
        </authorList>
    </citation>
    <scope>NUCLEOTIDE SEQUENCE [LARGE SCALE GENOMIC DNA]</scope>
    <source>
        <strain evidence="2">Daus_M_001</strain>
        <tissue evidence="2">Leg muscle</tissue>
    </source>
</reference>
<sequence>MRTSGGVHTTSHTTRHGKLPAADPGCCGIHDAKTPLQPVGGKKLAPALARNDDGKPGGEETIRNADGWEVAQERELLVVYLGRFGRTVRPSRRGGGTKVSSAVLVNARVEVQNSPFYLQNYLFRISKMPVSPPEISLSPPSLQPWFGCHFKRSRNQRRILMKRGRGGAFVKSDATPRDELESSKFILVVKAAHAYRRWWKRSHRIEIMLLAFVRGERARRQGRRNERVSEEIRTALNIVVLRVHEDEMRSPEETRRPAVTPGTIPTCENPGAPPRWEASSLTTGPSRPPRKAEDLSVGRRARTAAGCRVTVPRPPLGRYSCTPGLAPTCVLPGSRRRHRGGCAPSVSRTVRRDCTLCRVPSRAYGRSVNHPSPYMNECDTHITGAHATTNRNCLVRHGVHLEKPCQRSSALSTSVPFTGAFKRPHKDATVAERLDCSPPTKAFRVQSPAGSLWILACGNRAGRCHWLAGFLGDIPFSPALSFRRCSILTLINLIGSQHFDKHAGPLTCRHITASRKEMGIIARHIGFGWDKRVILDSPFHTTSTNLLDFDFGEPIKSGIRMSISGFETKSPRMRIRSFTYVPLVWCACASALAVNIGDLSTEKGKAMRVWSSAGMQGWGKRGDPRENPLTSGIVRHNTQVRKSDRPHPPLFLERCSHGCLPPFWESRESQQRRDLLASQTSRLLEFPIRLATTEECSGETGWRFIPPRRITRVEENTLERKNGFQCSFTSEPTLVFSDNT</sequence>
<comment type="caution">
    <text evidence="2">The sequence shown here is derived from an EMBL/GenBank/DDBJ whole genome shotgun (WGS) entry which is preliminary data.</text>
</comment>
<evidence type="ECO:0000256" key="1">
    <source>
        <dbReference type="SAM" id="MobiDB-lite"/>
    </source>
</evidence>
<gene>
    <name evidence="2" type="ORF">PR048_009738</name>
</gene>
<evidence type="ECO:0000313" key="2">
    <source>
        <dbReference type="EMBL" id="KAJ8890230.1"/>
    </source>
</evidence>
<name>A0ABQ9I1S8_9NEOP</name>
<dbReference type="Proteomes" id="UP001159363">
    <property type="component" value="Chromosome 3"/>
</dbReference>
<feature type="region of interest" description="Disordered" evidence="1">
    <location>
        <begin position="1"/>
        <end position="23"/>
    </location>
</feature>
<keyword evidence="3" id="KW-1185">Reference proteome</keyword>
<feature type="compositionally biased region" description="Low complexity" evidence="1">
    <location>
        <begin position="1"/>
        <end position="12"/>
    </location>
</feature>
<feature type="compositionally biased region" description="Basic and acidic residues" evidence="1">
    <location>
        <begin position="247"/>
        <end position="256"/>
    </location>
</feature>
<feature type="region of interest" description="Disordered" evidence="1">
    <location>
        <begin position="247"/>
        <end position="299"/>
    </location>
</feature>
<dbReference type="EMBL" id="JARBHB010000003">
    <property type="protein sequence ID" value="KAJ8890230.1"/>
    <property type="molecule type" value="Genomic_DNA"/>
</dbReference>
<organism evidence="2 3">
    <name type="scientific">Dryococelus australis</name>
    <dbReference type="NCBI Taxonomy" id="614101"/>
    <lineage>
        <taxon>Eukaryota</taxon>
        <taxon>Metazoa</taxon>
        <taxon>Ecdysozoa</taxon>
        <taxon>Arthropoda</taxon>
        <taxon>Hexapoda</taxon>
        <taxon>Insecta</taxon>
        <taxon>Pterygota</taxon>
        <taxon>Neoptera</taxon>
        <taxon>Polyneoptera</taxon>
        <taxon>Phasmatodea</taxon>
        <taxon>Verophasmatodea</taxon>
        <taxon>Anareolatae</taxon>
        <taxon>Phasmatidae</taxon>
        <taxon>Eurycanthinae</taxon>
        <taxon>Dryococelus</taxon>
    </lineage>
</organism>